<evidence type="ECO:0000313" key="7">
    <source>
        <dbReference type="Proteomes" id="UP000039046"/>
    </source>
</evidence>
<dbReference type="InterPro" id="IPR052035">
    <property type="entry name" value="ZnF_BED_domain_contain"/>
</dbReference>
<dbReference type="HOGENOM" id="CLU_054096_0_0_1"/>
<evidence type="ECO:0000313" key="6">
    <source>
        <dbReference type="EMBL" id="CEJ95262.1"/>
    </source>
</evidence>
<keyword evidence="4" id="KW-0862">Zinc</keyword>
<dbReference type="PANTHER" id="PTHR46481">
    <property type="entry name" value="ZINC FINGER BED DOMAIN-CONTAINING PROTEIN 4"/>
    <property type="match status" value="1"/>
</dbReference>
<dbReference type="Proteomes" id="UP000039046">
    <property type="component" value="Unassembled WGS sequence"/>
</dbReference>
<keyword evidence="3" id="KW-0863">Zinc-finger</keyword>
<dbReference type="PANTHER" id="PTHR46481:SF10">
    <property type="entry name" value="ZINC FINGER BED DOMAIN-CONTAINING PROTEIN 39"/>
    <property type="match status" value="1"/>
</dbReference>
<organism evidence="6 7">
    <name type="scientific">[Torrubiella] hemipterigena</name>
    <dbReference type="NCBI Taxonomy" id="1531966"/>
    <lineage>
        <taxon>Eukaryota</taxon>
        <taxon>Fungi</taxon>
        <taxon>Dikarya</taxon>
        <taxon>Ascomycota</taxon>
        <taxon>Pezizomycotina</taxon>
        <taxon>Sordariomycetes</taxon>
        <taxon>Hypocreomycetidae</taxon>
        <taxon>Hypocreales</taxon>
        <taxon>Clavicipitaceae</taxon>
        <taxon>Clavicipitaceae incertae sedis</taxon>
        <taxon>'Torrubiella' clade</taxon>
    </lineage>
</organism>
<proteinExistence type="predicted"/>
<accession>A0A0A1TTP3</accession>
<keyword evidence="5" id="KW-0539">Nucleus</keyword>
<evidence type="ECO:0000256" key="5">
    <source>
        <dbReference type="ARBA" id="ARBA00023242"/>
    </source>
</evidence>
<gene>
    <name evidence="6" type="ORF">VHEMI10752</name>
</gene>
<dbReference type="GO" id="GO:0005634">
    <property type="term" value="C:nucleus"/>
    <property type="evidence" value="ECO:0007669"/>
    <property type="project" value="UniProtKB-SubCell"/>
</dbReference>
<keyword evidence="2" id="KW-0479">Metal-binding</keyword>
<sequence>MSLIAGVAESNSTGSSSGFLDDPDLPAGTPFSATSADAALSALRQKTSPIWLHCRLAEGKTVPGAWIDSDGTRWWHCQPCYKKKKAKRYKYSGGSSTIINHLRKEHSIMICGKHEASREVTKGRLGNIASFLAGEAFHPTKKRKATTEEDELDPDALRELYCRYTVACSLPFAHVEQPAFRDLIRYIRPAADDLLPKSAGTIKIDLKQGYDCKREFVKRALQNSLSSIYIVPDNWTSPNGLGAIGFMVQFVTEDYGLQSLVVGIKELEGQHSGENMAEAIMEFIREYGIASKVGYFVMDNASNMNTMIQTCVYRYPPKFRALYRYPHKPNILFGYRYIQFDIHIAT</sequence>
<comment type="subcellular location">
    <subcellularLocation>
        <location evidence="1">Nucleus</location>
    </subcellularLocation>
</comment>
<keyword evidence="7" id="KW-1185">Reference proteome</keyword>
<dbReference type="InterPro" id="IPR012337">
    <property type="entry name" value="RNaseH-like_sf"/>
</dbReference>
<dbReference type="SUPFAM" id="SSF53098">
    <property type="entry name" value="Ribonuclease H-like"/>
    <property type="match status" value="1"/>
</dbReference>
<reference evidence="6 7" key="1">
    <citation type="journal article" date="2015" name="Genome Announc.">
        <title>Draft Genome Sequence and Gene Annotation of the Entomopathogenic Fungus Verticillium hemipterigenum.</title>
        <authorList>
            <person name="Horn F."/>
            <person name="Habel A."/>
            <person name="Scharf D.H."/>
            <person name="Dworschak J."/>
            <person name="Brakhage A.A."/>
            <person name="Guthke R."/>
            <person name="Hertweck C."/>
            <person name="Linde J."/>
        </authorList>
    </citation>
    <scope>NUCLEOTIDE SEQUENCE [LARGE SCALE GENOMIC DNA]</scope>
</reference>
<dbReference type="GO" id="GO:0008270">
    <property type="term" value="F:zinc ion binding"/>
    <property type="evidence" value="ECO:0007669"/>
    <property type="project" value="UniProtKB-KW"/>
</dbReference>
<name>A0A0A1TTP3_9HYPO</name>
<protein>
    <recommendedName>
        <fullName evidence="8">BED-type domain-containing protein</fullName>
    </recommendedName>
</protein>
<dbReference type="EMBL" id="CDHN01000011">
    <property type="protein sequence ID" value="CEJ95262.1"/>
    <property type="molecule type" value="Genomic_DNA"/>
</dbReference>
<dbReference type="STRING" id="1531966.A0A0A1TTP3"/>
<dbReference type="OrthoDB" id="5010915at2759"/>
<dbReference type="AlphaFoldDB" id="A0A0A1TTP3"/>
<evidence type="ECO:0000256" key="4">
    <source>
        <dbReference type="ARBA" id="ARBA00022833"/>
    </source>
</evidence>
<evidence type="ECO:0000256" key="1">
    <source>
        <dbReference type="ARBA" id="ARBA00004123"/>
    </source>
</evidence>
<evidence type="ECO:0008006" key="8">
    <source>
        <dbReference type="Google" id="ProtNLM"/>
    </source>
</evidence>
<evidence type="ECO:0000256" key="3">
    <source>
        <dbReference type="ARBA" id="ARBA00022771"/>
    </source>
</evidence>
<evidence type="ECO:0000256" key="2">
    <source>
        <dbReference type="ARBA" id="ARBA00022723"/>
    </source>
</evidence>